<protein>
    <submittedName>
        <fullName evidence="3">Isomerase</fullName>
    </submittedName>
</protein>
<dbReference type="Pfam" id="PF01261">
    <property type="entry name" value="AP_endonuc_2"/>
    <property type="match status" value="1"/>
</dbReference>
<dbReference type="Gene3D" id="3.20.20.150">
    <property type="entry name" value="Divalent-metal-dependent TIM barrel enzymes"/>
    <property type="match status" value="1"/>
</dbReference>
<name>A0A917LEZ9_9BACL</name>
<feature type="domain" description="Xylose isomerase-like TIM barrel" evidence="2">
    <location>
        <begin position="25"/>
        <end position="253"/>
    </location>
</feature>
<dbReference type="Proteomes" id="UP000644756">
    <property type="component" value="Unassembled WGS sequence"/>
</dbReference>
<keyword evidence="1 3" id="KW-0413">Isomerase</keyword>
<dbReference type="InterPro" id="IPR013022">
    <property type="entry name" value="Xyl_isomerase-like_TIM-brl"/>
</dbReference>
<comment type="caution">
    <text evidence="3">The sequence shown here is derived from an EMBL/GenBank/DDBJ whole genome shotgun (WGS) entry which is preliminary data.</text>
</comment>
<evidence type="ECO:0000259" key="2">
    <source>
        <dbReference type="Pfam" id="PF01261"/>
    </source>
</evidence>
<evidence type="ECO:0000313" key="4">
    <source>
        <dbReference type="Proteomes" id="UP000644756"/>
    </source>
</evidence>
<dbReference type="InterPro" id="IPR036237">
    <property type="entry name" value="Xyl_isomerase-like_sf"/>
</dbReference>
<accession>A0A917LEZ9</accession>
<organism evidence="3 4">
    <name type="scientific">Paenibacillus abyssi</name>
    <dbReference type="NCBI Taxonomy" id="1340531"/>
    <lineage>
        <taxon>Bacteria</taxon>
        <taxon>Bacillati</taxon>
        <taxon>Bacillota</taxon>
        <taxon>Bacilli</taxon>
        <taxon>Bacillales</taxon>
        <taxon>Paenibacillaceae</taxon>
        <taxon>Paenibacillus</taxon>
    </lineage>
</organism>
<keyword evidence="4" id="KW-1185">Reference proteome</keyword>
<gene>
    <name evidence="3" type="ORF">GCM10010916_36980</name>
</gene>
<evidence type="ECO:0000256" key="1">
    <source>
        <dbReference type="ARBA" id="ARBA00023235"/>
    </source>
</evidence>
<dbReference type="SUPFAM" id="SSF51658">
    <property type="entry name" value="Xylose isomerase-like"/>
    <property type="match status" value="1"/>
</dbReference>
<dbReference type="PANTHER" id="PTHR43489:SF7">
    <property type="entry name" value="3-DEHYDRO-D-GULOSIDE 4-EPIMERASE-RELATED"/>
    <property type="match status" value="1"/>
</dbReference>
<reference evidence="3" key="1">
    <citation type="journal article" date="2014" name="Int. J. Syst. Evol. Microbiol.">
        <title>Complete genome sequence of Corynebacterium casei LMG S-19264T (=DSM 44701T), isolated from a smear-ripened cheese.</title>
        <authorList>
            <consortium name="US DOE Joint Genome Institute (JGI-PGF)"/>
            <person name="Walter F."/>
            <person name="Albersmeier A."/>
            <person name="Kalinowski J."/>
            <person name="Ruckert C."/>
        </authorList>
    </citation>
    <scope>NUCLEOTIDE SEQUENCE</scope>
    <source>
        <strain evidence="3">CGMCC 1.12987</strain>
    </source>
</reference>
<dbReference type="PANTHER" id="PTHR43489">
    <property type="entry name" value="ISOMERASE"/>
    <property type="match status" value="1"/>
</dbReference>
<dbReference type="RefSeq" id="WP_188532557.1">
    <property type="nucleotide sequence ID" value="NZ_BMGR01000013.1"/>
</dbReference>
<sequence>MKVGMNLLLWTDNPTYKEHHGLLTNIKEWGFDGVEFQIAPMAAEDIKALSNHCDELGLGRTAILAMDAAAADPASSDKSLRDAAIEEIKKAVEKTREIGSDLLVGPIFQGLGRFTGQAPTEQEWKWAVETIRSAAEYAQQMGVKIALEPINRFEMYILNTVADGARFCEMVDMPNVGLLVDTHHGNIEESNTAEAWSKHAKHIFHVHISENNRGIPGSGQAISEDVFTTLKEINYDGWLTIEAFNGTVKGLVPRLHLWRKFAERDEDIAILGNQFIRKHLR</sequence>
<dbReference type="InterPro" id="IPR050417">
    <property type="entry name" value="Sugar_Epim/Isomerase"/>
</dbReference>
<dbReference type="GO" id="GO:0016853">
    <property type="term" value="F:isomerase activity"/>
    <property type="evidence" value="ECO:0007669"/>
    <property type="project" value="UniProtKB-KW"/>
</dbReference>
<dbReference type="EMBL" id="BMGR01000013">
    <property type="protein sequence ID" value="GGG16742.1"/>
    <property type="molecule type" value="Genomic_DNA"/>
</dbReference>
<proteinExistence type="predicted"/>
<dbReference type="AlphaFoldDB" id="A0A917LEZ9"/>
<evidence type="ECO:0000313" key="3">
    <source>
        <dbReference type="EMBL" id="GGG16742.1"/>
    </source>
</evidence>
<reference evidence="3" key="2">
    <citation type="submission" date="2020-09" db="EMBL/GenBank/DDBJ databases">
        <authorList>
            <person name="Sun Q."/>
            <person name="Zhou Y."/>
        </authorList>
    </citation>
    <scope>NUCLEOTIDE SEQUENCE</scope>
    <source>
        <strain evidence="3">CGMCC 1.12987</strain>
    </source>
</reference>